<proteinExistence type="predicted"/>
<reference evidence="1 2" key="1">
    <citation type="submission" date="2020-08" db="EMBL/GenBank/DDBJ databases">
        <title>Genomic Encyclopedia of Type Strains, Phase IV (KMG-IV): sequencing the most valuable type-strain genomes for metagenomic binning, comparative biology and taxonomic classification.</title>
        <authorList>
            <person name="Goeker M."/>
        </authorList>
    </citation>
    <scope>NUCLEOTIDE SEQUENCE [LARGE SCALE GENOMIC DNA]</scope>
    <source>
        <strain evidence="1 2">DSM 22198</strain>
    </source>
</reference>
<gene>
    <name evidence="1" type="ORF">FHS74_002450</name>
</gene>
<name>A0A7X0AZH5_9PROT</name>
<protein>
    <submittedName>
        <fullName evidence="1">Uncharacterized protein</fullName>
    </submittedName>
</protein>
<dbReference type="EMBL" id="JACIIZ010000006">
    <property type="protein sequence ID" value="MBB6251890.1"/>
    <property type="molecule type" value="Genomic_DNA"/>
</dbReference>
<dbReference type="Proteomes" id="UP000539175">
    <property type="component" value="Unassembled WGS sequence"/>
</dbReference>
<comment type="caution">
    <text evidence="1">The sequence shown here is derived from an EMBL/GenBank/DDBJ whole genome shotgun (WGS) entry which is preliminary data.</text>
</comment>
<dbReference type="RefSeq" id="WP_184800741.1">
    <property type="nucleotide sequence ID" value="NZ_JACIIZ010000006.1"/>
</dbReference>
<evidence type="ECO:0000313" key="1">
    <source>
        <dbReference type="EMBL" id="MBB6251890.1"/>
    </source>
</evidence>
<sequence>MSVELQNIPASAELINIAAPNDFEPPFPFNALDLWGNISKITASPRENINRDHVEYIFGLKMHAIKMDWIPGAPVQMVALAPVDWYYDIILMPSEVDKNGSSMTFLFQWGQKKGRFSAFPEPVGGICVRPDMMLSSMNSQGWVVVYHGVTGLDKMIMPYQYRLKLDYHEAIADFTSGGGCLISFTIR</sequence>
<evidence type="ECO:0000313" key="2">
    <source>
        <dbReference type="Proteomes" id="UP000539175"/>
    </source>
</evidence>
<keyword evidence="2" id="KW-1185">Reference proteome</keyword>
<accession>A0A7X0AZH5</accession>
<organism evidence="1 2">
    <name type="scientific">Nitrospirillum iridis</name>
    <dbReference type="NCBI Taxonomy" id="765888"/>
    <lineage>
        <taxon>Bacteria</taxon>
        <taxon>Pseudomonadati</taxon>
        <taxon>Pseudomonadota</taxon>
        <taxon>Alphaproteobacteria</taxon>
        <taxon>Rhodospirillales</taxon>
        <taxon>Azospirillaceae</taxon>
        <taxon>Nitrospirillum</taxon>
    </lineage>
</organism>
<dbReference type="AlphaFoldDB" id="A0A7X0AZH5"/>